<sequence>MMWKRAALVVGAALLGIGVSAPAYAADLNVTGDNHVYGAGDIYPKSLGDNWGTGFGSVWG</sequence>
<proteinExistence type="predicted"/>
<dbReference type="EMBL" id="JBHSBH010000008">
    <property type="protein sequence ID" value="MFC3996941.1"/>
    <property type="molecule type" value="Genomic_DNA"/>
</dbReference>
<dbReference type="Proteomes" id="UP001595847">
    <property type="component" value="Unassembled WGS sequence"/>
</dbReference>
<keyword evidence="1" id="KW-0732">Signal</keyword>
<evidence type="ECO:0000256" key="1">
    <source>
        <dbReference type="SAM" id="SignalP"/>
    </source>
</evidence>
<gene>
    <name evidence="2" type="ORF">ACFOVU_13505</name>
</gene>
<feature type="chain" id="PRO_5046556187" evidence="1">
    <location>
        <begin position="26"/>
        <end position="60"/>
    </location>
</feature>
<organism evidence="2 3">
    <name type="scientific">Nocardiopsis sediminis</name>
    <dbReference type="NCBI Taxonomy" id="1778267"/>
    <lineage>
        <taxon>Bacteria</taxon>
        <taxon>Bacillati</taxon>
        <taxon>Actinomycetota</taxon>
        <taxon>Actinomycetes</taxon>
        <taxon>Streptosporangiales</taxon>
        <taxon>Nocardiopsidaceae</taxon>
        <taxon>Nocardiopsis</taxon>
    </lineage>
</organism>
<keyword evidence="3" id="KW-1185">Reference proteome</keyword>
<comment type="caution">
    <text evidence="2">The sequence shown here is derived from an EMBL/GenBank/DDBJ whole genome shotgun (WGS) entry which is preliminary data.</text>
</comment>
<name>A0ABV8FPX1_9ACTN</name>
<evidence type="ECO:0000313" key="3">
    <source>
        <dbReference type="Proteomes" id="UP001595847"/>
    </source>
</evidence>
<protein>
    <submittedName>
        <fullName evidence="2">Uncharacterized protein</fullName>
    </submittedName>
</protein>
<evidence type="ECO:0000313" key="2">
    <source>
        <dbReference type="EMBL" id="MFC3996941.1"/>
    </source>
</evidence>
<accession>A0ABV8FPX1</accession>
<dbReference type="RefSeq" id="WP_378533442.1">
    <property type="nucleotide sequence ID" value="NZ_JBHSBH010000008.1"/>
</dbReference>
<reference evidence="3" key="1">
    <citation type="journal article" date="2019" name="Int. J. Syst. Evol. Microbiol.">
        <title>The Global Catalogue of Microorganisms (GCM) 10K type strain sequencing project: providing services to taxonomists for standard genome sequencing and annotation.</title>
        <authorList>
            <consortium name="The Broad Institute Genomics Platform"/>
            <consortium name="The Broad Institute Genome Sequencing Center for Infectious Disease"/>
            <person name="Wu L."/>
            <person name="Ma J."/>
        </authorList>
    </citation>
    <scope>NUCLEOTIDE SEQUENCE [LARGE SCALE GENOMIC DNA]</scope>
    <source>
        <strain evidence="3">TBRC 1826</strain>
    </source>
</reference>
<feature type="signal peptide" evidence="1">
    <location>
        <begin position="1"/>
        <end position="25"/>
    </location>
</feature>